<evidence type="ECO:0000259" key="3">
    <source>
        <dbReference type="Pfam" id="PF00144"/>
    </source>
</evidence>
<feature type="domain" description="Beta-lactamase-related" evidence="3">
    <location>
        <begin position="168"/>
        <end position="541"/>
    </location>
</feature>
<organism evidence="4 5">
    <name type="scientific">Diversispora eburnea</name>
    <dbReference type="NCBI Taxonomy" id="1213867"/>
    <lineage>
        <taxon>Eukaryota</taxon>
        <taxon>Fungi</taxon>
        <taxon>Fungi incertae sedis</taxon>
        <taxon>Mucoromycota</taxon>
        <taxon>Glomeromycotina</taxon>
        <taxon>Glomeromycetes</taxon>
        <taxon>Diversisporales</taxon>
        <taxon>Diversisporaceae</taxon>
        <taxon>Diversispora</taxon>
    </lineage>
</organism>
<gene>
    <name evidence="4" type="ORF">DEBURN_LOCUS896</name>
</gene>
<dbReference type="InterPro" id="IPR012338">
    <property type="entry name" value="Beta-lactam/transpept-like"/>
</dbReference>
<dbReference type="SUPFAM" id="SSF56601">
    <property type="entry name" value="beta-lactamase/transpeptidase-like"/>
    <property type="match status" value="1"/>
</dbReference>
<dbReference type="InterPro" id="IPR052907">
    <property type="entry name" value="Beta-lactamase/esterase"/>
</dbReference>
<keyword evidence="2" id="KW-0472">Membrane</keyword>
<evidence type="ECO:0000256" key="2">
    <source>
        <dbReference type="SAM" id="Phobius"/>
    </source>
</evidence>
<keyword evidence="2" id="KW-0812">Transmembrane</keyword>
<comment type="caution">
    <text evidence="4">The sequence shown here is derived from an EMBL/GenBank/DDBJ whole genome shotgun (WGS) entry which is preliminary data.</text>
</comment>
<dbReference type="InterPro" id="IPR001466">
    <property type="entry name" value="Beta-lactam-related"/>
</dbReference>
<sequence>MVDMEMNEPNISRAKSNDSKDEKFPLLPITSKYPYISPPSESRIYSSFSTYFPKSWIPHSLLSNISNISSFISYVFSTIISQIPPTPKFYLSTFFSYISTILSSLLKRRKNRKLFFIISQLFLTFIIYRYSIAGPFLPFSCQVIGLGCPNTKINGFTSPEFSGVQTIFENNFKNGLDIGAGVSVYYDNKLVVDLQGGIADSTGKIYDEDTLQLVFSSSKVLSGIVIARLVEQGLLDYSSKISKYWPEFAQGNKENVTLQNLMTHTAGVGFISPHQMSQNDLADLDSLSGILSAQPHNFNGIPKKSYHAVTRGWYLNEIVRRVDPRHRTIGRIVAEEISPEYNIEFYHSINSKSLYSRVANIYTYPLVRILAKVLLPKWMISEPLHAVFDGMMEQGSVGYKTFIETSPDKSEPQDWNKSEMVRYEGPSYNGITNSKSIAKLAAMMANQGKSLDDFKSKNYTFLEPTLISTKTYSLITTRLPTEYDVALHENITSTIGGFGCFRLEGLEDVEFMGWGGSGGSLFLWNEELKIGFGYVMNAFHTSLLGDKRSLKMLREVVDVVKNLRN</sequence>
<evidence type="ECO:0000313" key="4">
    <source>
        <dbReference type="EMBL" id="CAG8435525.1"/>
    </source>
</evidence>
<dbReference type="EMBL" id="CAJVPK010000032">
    <property type="protein sequence ID" value="CAG8435525.1"/>
    <property type="molecule type" value="Genomic_DNA"/>
</dbReference>
<dbReference type="Pfam" id="PF00144">
    <property type="entry name" value="Beta-lactamase"/>
    <property type="match status" value="1"/>
</dbReference>
<dbReference type="Proteomes" id="UP000789706">
    <property type="component" value="Unassembled WGS sequence"/>
</dbReference>
<feature type="region of interest" description="Disordered" evidence="1">
    <location>
        <begin position="1"/>
        <end position="20"/>
    </location>
</feature>
<name>A0A9N8V364_9GLOM</name>
<keyword evidence="2" id="KW-1133">Transmembrane helix</keyword>
<dbReference type="PANTHER" id="PTHR43319">
    <property type="entry name" value="BETA-LACTAMASE-RELATED"/>
    <property type="match status" value="1"/>
</dbReference>
<accession>A0A9N8V364</accession>
<dbReference type="AlphaFoldDB" id="A0A9N8V364"/>
<keyword evidence="5" id="KW-1185">Reference proteome</keyword>
<protein>
    <submittedName>
        <fullName evidence="4">5756_t:CDS:1</fullName>
    </submittedName>
</protein>
<evidence type="ECO:0000313" key="5">
    <source>
        <dbReference type="Proteomes" id="UP000789706"/>
    </source>
</evidence>
<dbReference type="PANTHER" id="PTHR43319:SF3">
    <property type="entry name" value="BETA-LACTAMASE-RELATED DOMAIN-CONTAINING PROTEIN"/>
    <property type="match status" value="1"/>
</dbReference>
<reference evidence="4" key="1">
    <citation type="submission" date="2021-06" db="EMBL/GenBank/DDBJ databases">
        <authorList>
            <person name="Kallberg Y."/>
            <person name="Tangrot J."/>
            <person name="Rosling A."/>
        </authorList>
    </citation>
    <scope>NUCLEOTIDE SEQUENCE</scope>
    <source>
        <strain evidence="4">AZ414A</strain>
    </source>
</reference>
<feature type="transmembrane region" description="Helical" evidence="2">
    <location>
        <begin position="114"/>
        <end position="132"/>
    </location>
</feature>
<dbReference type="OrthoDB" id="5946976at2759"/>
<dbReference type="Gene3D" id="3.40.710.10">
    <property type="entry name" value="DD-peptidase/beta-lactamase superfamily"/>
    <property type="match status" value="1"/>
</dbReference>
<evidence type="ECO:0000256" key="1">
    <source>
        <dbReference type="SAM" id="MobiDB-lite"/>
    </source>
</evidence>
<proteinExistence type="predicted"/>